<dbReference type="PANTHER" id="PTHR23021">
    <property type="entry name" value="SERPENTINE RECEPTOR, CLASS T"/>
    <property type="match status" value="1"/>
</dbReference>
<dbReference type="Pfam" id="PF10321">
    <property type="entry name" value="7TM_GPCR_Srt"/>
    <property type="match status" value="1"/>
</dbReference>
<accession>A0AAD4MH94</accession>
<proteinExistence type="predicted"/>
<dbReference type="Proteomes" id="UP001201812">
    <property type="component" value="Unassembled WGS sequence"/>
</dbReference>
<feature type="transmembrane region" description="Helical" evidence="1">
    <location>
        <begin position="99"/>
        <end position="118"/>
    </location>
</feature>
<protein>
    <submittedName>
        <fullName evidence="2">Serpentine type 7TM GPCR chemoreceptor srt domain-containing protein</fullName>
    </submittedName>
</protein>
<organism evidence="2 3">
    <name type="scientific">Ditylenchus destructor</name>
    <dbReference type="NCBI Taxonomy" id="166010"/>
    <lineage>
        <taxon>Eukaryota</taxon>
        <taxon>Metazoa</taxon>
        <taxon>Ecdysozoa</taxon>
        <taxon>Nematoda</taxon>
        <taxon>Chromadorea</taxon>
        <taxon>Rhabditida</taxon>
        <taxon>Tylenchina</taxon>
        <taxon>Tylenchomorpha</taxon>
        <taxon>Sphaerularioidea</taxon>
        <taxon>Anguinidae</taxon>
        <taxon>Anguininae</taxon>
        <taxon>Ditylenchus</taxon>
    </lineage>
</organism>
<evidence type="ECO:0000313" key="3">
    <source>
        <dbReference type="Proteomes" id="UP001201812"/>
    </source>
</evidence>
<sequence length="153" mass="16889">MVPNPHAGYIDDSERKYTNLHGSLYNMSIFCTIIGLYLTFAYLLISQRNMLRKGGTTSQVVVAQRKSLIQALVICSCGAISDAYFTFILSGSNLSPLTAFLGMVTWICCHGTPGLIYVSMNKTLRNSILGMVDVNTLWSSQKVLSISQRVQHS</sequence>
<reference evidence="2" key="1">
    <citation type="submission" date="2022-01" db="EMBL/GenBank/DDBJ databases">
        <title>Genome Sequence Resource for Two Populations of Ditylenchus destructor, the Migratory Endoparasitic Phytonematode.</title>
        <authorList>
            <person name="Zhang H."/>
            <person name="Lin R."/>
            <person name="Xie B."/>
        </authorList>
    </citation>
    <scope>NUCLEOTIDE SEQUENCE</scope>
    <source>
        <strain evidence="2">BazhouSP</strain>
    </source>
</reference>
<keyword evidence="1" id="KW-1133">Transmembrane helix</keyword>
<dbReference type="EMBL" id="JAKKPZ010000502">
    <property type="protein sequence ID" value="KAI1694510.1"/>
    <property type="molecule type" value="Genomic_DNA"/>
</dbReference>
<evidence type="ECO:0000256" key="1">
    <source>
        <dbReference type="SAM" id="Phobius"/>
    </source>
</evidence>
<dbReference type="SUPFAM" id="SSF81321">
    <property type="entry name" value="Family A G protein-coupled receptor-like"/>
    <property type="match status" value="1"/>
</dbReference>
<keyword evidence="3" id="KW-1185">Reference proteome</keyword>
<keyword evidence="1" id="KW-0472">Membrane</keyword>
<dbReference type="InterPro" id="IPR019425">
    <property type="entry name" value="7TM_GPCR_serpentine_rcpt_Srt"/>
</dbReference>
<dbReference type="AlphaFoldDB" id="A0AAD4MH94"/>
<keyword evidence="1" id="KW-0812">Transmembrane</keyword>
<evidence type="ECO:0000313" key="2">
    <source>
        <dbReference type="EMBL" id="KAI1694510.1"/>
    </source>
</evidence>
<gene>
    <name evidence="2" type="ORF">DdX_20081</name>
</gene>
<feature type="transmembrane region" description="Helical" evidence="1">
    <location>
        <begin position="67"/>
        <end position="87"/>
    </location>
</feature>
<feature type="transmembrane region" description="Helical" evidence="1">
    <location>
        <begin position="24"/>
        <end position="46"/>
    </location>
</feature>
<comment type="caution">
    <text evidence="2">The sequence shown here is derived from an EMBL/GenBank/DDBJ whole genome shotgun (WGS) entry which is preliminary data.</text>
</comment>
<name>A0AAD4MH94_9BILA</name>